<dbReference type="SMART" id="SM00034">
    <property type="entry name" value="CLECT"/>
    <property type="match status" value="1"/>
</dbReference>
<keyword evidence="7" id="KW-1185">Reference proteome</keyword>
<dbReference type="PROSITE" id="PS00615">
    <property type="entry name" value="C_TYPE_LECTIN_1"/>
    <property type="match status" value="1"/>
</dbReference>
<keyword evidence="4" id="KW-1133">Transmembrane helix</keyword>
<dbReference type="InterPro" id="IPR018378">
    <property type="entry name" value="C-type_lectin_CS"/>
</dbReference>
<evidence type="ECO:0000256" key="4">
    <source>
        <dbReference type="SAM" id="Phobius"/>
    </source>
</evidence>
<dbReference type="GeneTree" id="ENSGT01020000230338"/>
<evidence type="ECO:0000256" key="2">
    <source>
        <dbReference type="ARBA" id="ARBA00023157"/>
    </source>
</evidence>
<keyword evidence="1" id="KW-0430">Lectin</keyword>
<dbReference type="Proteomes" id="UP000261540">
    <property type="component" value="Unplaced"/>
</dbReference>
<name>A0A3B3T8L9_9TELE</name>
<dbReference type="InterPro" id="IPR033989">
    <property type="entry name" value="CD209-like_CTLD"/>
</dbReference>
<dbReference type="CDD" id="cd03590">
    <property type="entry name" value="CLECT_DC-SIGN_like"/>
    <property type="match status" value="1"/>
</dbReference>
<evidence type="ECO:0000313" key="7">
    <source>
        <dbReference type="Proteomes" id="UP000261540"/>
    </source>
</evidence>
<organism evidence="6 7">
    <name type="scientific">Paramormyrops kingsleyae</name>
    <dbReference type="NCBI Taxonomy" id="1676925"/>
    <lineage>
        <taxon>Eukaryota</taxon>
        <taxon>Metazoa</taxon>
        <taxon>Chordata</taxon>
        <taxon>Craniata</taxon>
        <taxon>Vertebrata</taxon>
        <taxon>Euteleostomi</taxon>
        <taxon>Actinopterygii</taxon>
        <taxon>Neopterygii</taxon>
        <taxon>Teleostei</taxon>
        <taxon>Osteoglossocephala</taxon>
        <taxon>Osteoglossomorpha</taxon>
        <taxon>Osteoglossiformes</taxon>
        <taxon>Mormyridae</taxon>
        <taxon>Paramormyrops</taxon>
    </lineage>
</organism>
<dbReference type="InterPro" id="IPR001304">
    <property type="entry name" value="C-type_lectin-like"/>
</dbReference>
<proteinExistence type="predicted"/>
<sequence length="253" mass="29271">MHEDIYGNADIIEAYSKHTSSQREQTPKRTQHSESEPTGRRCYQLAIVCLGILCFLLLMTVIVLFAYNNGLREEAKKNKAEMAQISSYLTSNYSEKLELQTSYSTCTAEKEQLQMKYSTYTENDRKKQIQFCPKGWTRFETRLYCISTEKKTWQESRQDCKNRGADLIVINSRQEQDIILHTDAWIGLTDREREGTWKWVDGTPLTTSFWRDGEPNNVGEEDCAHNNAGTNPIKSWNDKGCSAKSFWVCEKEA</sequence>
<reference evidence="6" key="2">
    <citation type="submission" date="2025-09" db="UniProtKB">
        <authorList>
            <consortium name="Ensembl"/>
        </authorList>
    </citation>
    <scope>IDENTIFICATION</scope>
</reference>
<reference evidence="6" key="1">
    <citation type="submission" date="2025-08" db="UniProtKB">
        <authorList>
            <consortium name="Ensembl"/>
        </authorList>
    </citation>
    <scope>IDENTIFICATION</scope>
</reference>
<dbReference type="InterPro" id="IPR050111">
    <property type="entry name" value="C-type_lectin/snaclec_domain"/>
</dbReference>
<accession>A0A3B3T8L9</accession>
<feature type="compositionally biased region" description="Basic and acidic residues" evidence="3">
    <location>
        <begin position="25"/>
        <end position="36"/>
    </location>
</feature>
<dbReference type="PANTHER" id="PTHR22803">
    <property type="entry name" value="MANNOSE, PHOSPHOLIPASE, LECTIN RECEPTOR RELATED"/>
    <property type="match status" value="1"/>
</dbReference>
<dbReference type="STRING" id="1676925.ENSPKIP00000038636"/>
<evidence type="ECO:0000256" key="3">
    <source>
        <dbReference type="SAM" id="MobiDB-lite"/>
    </source>
</evidence>
<dbReference type="SUPFAM" id="SSF56436">
    <property type="entry name" value="C-type lectin-like"/>
    <property type="match status" value="1"/>
</dbReference>
<keyword evidence="4" id="KW-0472">Membrane</keyword>
<keyword evidence="4" id="KW-0812">Transmembrane</keyword>
<evidence type="ECO:0000256" key="1">
    <source>
        <dbReference type="ARBA" id="ARBA00022734"/>
    </source>
</evidence>
<feature type="transmembrane region" description="Helical" evidence="4">
    <location>
        <begin position="43"/>
        <end position="67"/>
    </location>
</feature>
<dbReference type="InterPro" id="IPR016187">
    <property type="entry name" value="CTDL_fold"/>
</dbReference>
<dbReference type="AlphaFoldDB" id="A0A3B3T8L9"/>
<keyword evidence="2" id="KW-1015">Disulfide bond</keyword>
<dbReference type="GO" id="GO:0030246">
    <property type="term" value="F:carbohydrate binding"/>
    <property type="evidence" value="ECO:0007669"/>
    <property type="project" value="UniProtKB-KW"/>
</dbReference>
<dbReference type="Gene3D" id="3.10.100.10">
    <property type="entry name" value="Mannose-Binding Protein A, subunit A"/>
    <property type="match status" value="1"/>
</dbReference>
<evidence type="ECO:0000313" key="6">
    <source>
        <dbReference type="Ensembl" id="ENSPKIP00000038636.1"/>
    </source>
</evidence>
<protein>
    <recommendedName>
        <fullName evidence="5">C-type lectin domain-containing protein</fullName>
    </recommendedName>
</protein>
<dbReference type="Ensembl" id="ENSPKIT00000019630.1">
    <property type="protein sequence ID" value="ENSPKIP00000038636.1"/>
    <property type="gene ID" value="ENSPKIG00000016340.1"/>
</dbReference>
<dbReference type="PROSITE" id="PS50041">
    <property type="entry name" value="C_TYPE_LECTIN_2"/>
    <property type="match status" value="1"/>
</dbReference>
<feature type="domain" description="C-type lectin" evidence="5">
    <location>
        <begin position="139"/>
        <end position="250"/>
    </location>
</feature>
<dbReference type="Pfam" id="PF00059">
    <property type="entry name" value="Lectin_C"/>
    <property type="match status" value="1"/>
</dbReference>
<feature type="region of interest" description="Disordered" evidence="3">
    <location>
        <begin position="17"/>
        <end position="36"/>
    </location>
</feature>
<dbReference type="InterPro" id="IPR016186">
    <property type="entry name" value="C-type_lectin-like/link_sf"/>
</dbReference>
<evidence type="ECO:0000259" key="5">
    <source>
        <dbReference type="PROSITE" id="PS50041"/>
    </source>
</evidence>